<dbReference type="EMBL" id="JAGQLF010000083">
    <property type="protein sequence ID" value="MCA9387302.1"/>
    <property type="molecule type" value="Genomic_DNA"/>
</dbReference>
<keyword evidence="6" id="KW-0961">Cell wall biogenesis/degradation</keyword>
<evidence type="ECO:0000256" key="4">
    <source>
        <dbReference type="ARBA" id="ARBA00022984"/>
    </source>
</evidence>
<evidence type="ECO:0000313" key="7">
    <source>
        <dbReference type="EMBL" id="MCA9387302.1"/>
    </source>
</evidence>
<dbReference type="PANTHER" id="PTHR36174:SF1">
    <property type="entry name" value="LIPID II:GLYCINE GLYCYLTRANSFERASE"/>
    <property type="match status" value="1"/>
</dbReference>
<dbReference type="GO" id="GO:0008360">
    <property type="term" value="P:regulation of cell shape"/>
    <property type="evidence" value="ECO:0007669"/>
    <property type="project" value="UniProtKB-KW"/>
</dbReference>
<sequence length="345" mass="40464">MSIQVIQFNELSDWGIWEDIQKRSTNRSFLTAKPRIEFQQKNGKETKQFLIKDKEETIGTLYVEIFRRKIAKYAYAPHGPVLLNNYTTSEEVYRSLVKFGKSFINEQKLNYFRIDPILEESYQPLLKKTGWSKSNILGQARHQWIMDISASEDDILKSLKKDTRYYINRGQKKGINVIRATDQSTVNDFIELMHQTKERQNFSNFDDSYYKNQWNELNSKGMCEIFVSYFENKPLAGALMNYYDKTSYYSHAGSTSDQELAKLAAPYFLHWEMIKYAKSIGCNTYDFWGVIPKGIEHDWRGLSDFKMKFEGTLRSLVGVHEVSSGSVMALIQKAYDWKSYHKLKN</sequence>
<keyword evidence="3" id="KW-0133">Cell shape</keyword>
<dbReference type="InterPro" id="IPR016181">
    <property type="entry name" value="Acyl_CoA_acyltransferase"/>
</dbReference>
<reference evidence="7" key="2">
    <citation type="journal article" date="2021" name="Microbiome">
        <title>Successional dynamics and alternative stable states in a saline activated sludge microbial community over 9 years.</title>
        <authorList>
            <person name="Wang Y."/>
            <person name="Ye J."/>
            <person name="Ju F."/>
            <person name="Liu L."/>
            <person name="Boyd J.A."/>
            <person name="Deng Y."/>
            <person name="Parks D.H."/>
            <person name="Jiang X."/>
            <person name="Yin X."/>
            <person name="Woodcroft B.J."/>
            <person name="Tyson G.W."/>
            <person name="Hugenholtz P."/>
            <person name="Polz M.F."/>
            <person name="Zhang T."/>
        </authorList>
    </citation>
    <scope>NUCLEOTIDE SEQUENCE</scope>
    <source>
        <strain evidence="7">HKST-UBA09</strain>
    </source>
</reference>
<evidence type="ECO:0000256" key="1">
    <source>
        <dbReference type="ARBA" id="ARBA00009943"/>
    </source>
</evidence>
<dbReference type="InterPro" id="IPR050644">
    <property type="entry name" value="PG_Glycine_Bridge_Synth"/>
</dbReference>
<evidence type="ECO:0000256" key="5">
    <source>
        <dbReference type="ARBA" id="ARBA00023315"/>
    </source>
</evidence>
<proteinExistence type="inferred from homology"/>
<comment type="caution">
    <text evidence="7">The sequence shown here is derived from an EMBL/GenBank/DDBJ whole genome shotgun (WGS) entry which is preliminary data.</text>
</comment>
<dbReference type="PANTHER" id="PTHR36174">
    <property type="entry name" value="LIPID II:GLYCINE GLYCYLTRANSFERASE"/>
    <property type="match status" value="1"/>
</dbReference>
<accession>A0A955LAQ8</accession>
<evidence type="ECO:0000256" key="3">
    <source>
        <dbReference type="ARBA" id="ARBA00022960"/>
    </source>
</evidence>
<keyword evidence="2" id="KW-0808">Transferase</keyword>
<dbReference type="Proteomes" id="UP000714915">
    <property type="component" value="Unassembled WGS sequence"/>
</dbReference>
<dbReference type="GO" id="GO:0071555">
    <property type="term" value="P:cell wall organization"/>
    <property type="evidence" value="ECO:0007669"/>
    <property type="project" value="UniProtKB-KW"/>
</dbReference>
<dbReference type="Gene3D" id="3.40.630.30">
    <property type="match status" value="2"/>
</dbReference>
<dbReference type="SUPFAM" id="SSF55729">
    <property type="entry name" value="Acyl-CoA N-acyltransferases (Nat)"/>
    <property type="match status" value="1"/>
</dbReference>
<keyword evidence="5" id="KW-0012">Acyltransferase</keyword>
<gene>
    <name evidence="7" type="ORF">KC669_04680</name>
</gene>
<organism evidence="7 8">
    <name type="scientific">Candidatus Dojkabacteria bacterium</name>
    <dbReference type="NCBI Taxonomy" id="2099670"/>
    <lineage>
        <taxon>Bacteria</taxon>
        <taxon>Candidatus Dojkabacteria</taxon>
    </lineage>
</organism>
<dbReference type="GO" id="GO:0016755">
    <property type="term" value="F:aminoacyltransferase activity"/>
    <property type="evidence" value="ECO:0007669"/>
    <property type="project" value="InterPro"/>
</dbReference>
<dbReference type="GO" id="GO:0009252">
    <property type="term" value="P:peptidoglycan biosynthetic process"/>
    <property type="evidence" value="ECO:0007669"/>
    <property type="project" value="UniProtKB-KW"/>
</dbReference>
<evidence type="ECO:0000256" key="2">
    <source>
        <dbReference type="ARBA" id="ARBA00022679"/>
    </source>
</evidence>
<name>A0A955LAQ8_9BACT</name>
<dbReference type="Pfam" id="PF02388">
    <property type="entry name" value="FemAB"/>
    <property type="match status" value="2"/>
</dbReference>
<dbReference type="PROSITE" id="PS51191">
    <property type="entry name" value="FEMABX"/>
    <property type="match status" value="1"/>
</dbReference>
<dbReference type="AlphaFoldDB" id="A0A955LAQ8"/>
<comment type="similarity">
    <text evidence="1">Belongs to the FemABX family.</text>
</comment>
<protein>
    <submittedName>
        <fullName evidence="7">Peptidoglycan bridge formation glycyltransferase FemA/FemB family protein</fullName>
    </submittedName>
</protein>
<keyword evidence="4" id="KW-0573">Peptidoglycan synthesis</keyword>
<reference evidence="7" key="1">
    <citation type="submission" date="2020-04" db="EMBL/GenBank/DDBJ databases">
        <authorList>
            <person name="Zhang T."/>
        </authorList>
    </citation>
    <scope>NUCLEOTIDE SEQUENCE</scope>
    <source>
        <strain evidence="7">HKST-UBA09</strain>
    </source>
</reference>
<dbReference type="InterPro" id="IPR003447">
    <property type="entry name" value="FEMABX"/>
</dbReference>
<evidence type="ECO:0000313" key="8">
    <source>
        <dbReference type="Proteomes" id="UP000714915"/>
    </source>
</evidence>
<evidence type="ECO:0000256" key="6">
    <source>
        <dbReference type="ARBA" id="ARBA00023316"/>
    </source>
</evidence>